<feature type="non-terminal residue" evidence="1">
    <location>
        <position position="54"/>
    </location>
</feature>
<protein>
    <submittedName>
        <fullName evidence="1">Uncharacterized protein</fullName>
    </submittedName>
</protein>
<evidence type="ECO:0000313" key="1">
    <source>
        <dbReference type="EMBL" id="KNC70101.1"/>
    </source>
</evidence>
<name>A0A0L0F0D6_9EUKA</name>
<dbReference type="Proteomes" id="UP000054560">
    <property type="component" value="Unassembled WGS sequence"/>
</dbReference>
<dbReference type="GeneID" id="25917881"/>
<accession>A0A0L0F0D6</accession>
<organism evidence="1 2">
    <name type="scientific">Sphaeroforma arctica JP610</name>
    <dbReference type="NCBI Taxonomy" id="667725"/>
    <lineage>
        <taxon>Eukaryota</taxon>
        <taxon>Ichthyosporea</taxon>
        <taxon>Ichthyophonida</taxon>
        <taxon>Sphaeroforma</taxon>
    </lineage>
</organism>
<evidence type="ECO:0000313" key="2">
    <source>
        <dbReference type="Proteomes" id="UP000054560"/>
    </source>
</evidence>
<dbReference type="AlphaFoldDB" id="A0A0L0F0D6"/>
<reference evidence="1 2" key="1">
    <citation type="submission" date="2011-02" db="EMBL/GenBank/DDBJ databases">
        <title>The Genome Sequence of Sphaeroforma arctica JP610.</title>
        <authorList>
            <consortium name="The Broad Institute Genome Sequencing Platform"/>
            <person name="Russ C."/>
            <person name="Cuomo C."/>
            <person name="Young S.K."/>
            <person name="Zeng Q."/>
            <person name="Gargeya S."/>
            <person name="Alvarado L."/>
            <person name="Berlin A."/>
            <person name="Chapman S.B."/>
            <person name="Chen Z."/>
            <person name="Freedman E."/>
            <person name="Gellesch M."/>
            <person name="Goldberg J."/>
            <person name="Griggs A."/>
            <person name="Gujja S."/>
            <person name="Heilman E."/>
            <person name="Heiman D."/>
            <person name="Howarth C."/>
            <person name="Mehta T."/>
            <person name="Neiman D."/>
            <person name="Pearson M."/>
            <person name="Roberts A."/>
            <person name="Saif S."/>
            <person name="Shea T."/>
            <person name="Shenoy N."/>
            <person name="Sisk P."/>
            <person name="Stolte C."/>
            <person name="Sykes S."/>
            <person name="White J."/>
            <person name="Yandava C."/>
            <person name="Burger G."/>
            <person name="Gray M.W."/>
            <person name="Holland P.W.H."/>
            <person name="King N."/>
            <person name="Lang F.B.F."/>
            <person name="Roger A.J."/>
            <person name="Ruiz-Trillo I."/>
            <person name="Haas B."/>
            <person name="Nusbaum C."/>
            <person name="Birren B."/>
        </authorList>
    </citation>
    <scope>NUCLEOTIDE SEQUENCE [LARGE SCALE GENOMIC DNA]</scope>
    <source>
        <strain evidence="1 2">JP610</strain>
    </source>
</reference>
<dbReference type="EMBL" id="KQ252145">
    <property type="protein sequence ID" value="KNC70101.1"/>
    <property type="molecule type" value="Genomic_DNA"/>
</dbReference>
<dbReference type="RefSeq" id="XP_014144003.1">
    <property type="nucleotide sequence ID" value="XM_014288528.1"/>
</dbReference>
<keyword evidence="2" id="KW-1185">Reference proteome</keyword>
<sequence length="54" mass="6261">MVPNDCGHENEKRLCDTKNKRVYKAVRLALRQLIVSGCLVDKKLYIVIFENGLR</sequence>
<proteinExistence type="predicted"/>
<gene>
    <name evidence="1" type="ORF">SARC_17377</name>
</gene>